<dbReference type="EMBL" id="CP025746">
    <property type="protein sequence ID" value="QAA33853.1"/>
    <property type="molecule type" value="Genomic_DNA"/>
</dbReference>
<dbReference type="InterPro" id="IPR047324">
    <property type="entry name" value="LbH_gamma_CA-like"/>
</dbReference>
<evidence type="ECO:0000313" key="2">
    <source>
        <dbReference type="Proteomes" id="UP000286268"/>
    </source>
</evidence>
<name>A0A3R5X3U7_9CLOT</name>
<dbReference type="CDD" id="cd04645">
    <property type="entry name" value="LbH_gamma_CA_like"/>
    <property type="match status" value="1"/>
</dbReference>
<dbReference type="KEGG" id="cmah:C1I91_20685"/>
<dbReference type="RefSeq" id="WP_128214573.1">
    <property type="nucleotide sequence ID" value="NZ_CP025746.1"/>
</dbReference>
<dbReference type="Proteomes" id="UP000286268">
    <property type="component" value="Chromosome"/>
</dbReference>
<dbReference type="OrthoDB" id="9803036at2"/>
<dbReference type="Pfam" id="PF00132">
    <property type="entry name" value="Hexapep"/>
    <property type="match status" value="1"/>
</dbReference>
<evidence type="ECO:0000313" key="1">
    <source>
        <dbReference type="EMBL" id="QAA33853.1"/>
    </source>
</evidence>
<organism evidence="1 2">
    <name type="scientific">Clostridium manihotivorum</name>
    <dbReference type="NCBI Taxonomy" id="2320868"/>
    <lineage>
        <taxon>Bacteria</taxon>
        <taxon>Bacillati</taxon>
        <taxon>Bacillota</taxon>
        <taxon>Clostridia</taxon>
        <taxon>Eubacteriales</taxon>
        <taxon>Clostridiaceae</taxon>
        <taxon>Clostridium</taxon>
    </lineage>
</organism>
<proteinExistence type="predicted"/>
<dbReference type="SUPFAM" id="SSF51161">
    <property type="entry name" value="Trimeric LpxA-like enzymes"/>
    <property type="match status" value="1"/>
</dbReference>
<dbReference type="InterPro" id="IPR011004">
    <property type="entry name" value="Trimer_LpxA-like_sf"/>
</dbReference>
<dbReference type="InterPro" id="IPR050484">
    <property type="entry name" value="Transf_Hexapept/Carb_Anhydrase"/>
</dbReference>
<keyword evidence="2" id="KW-1185">Reference proteome</keyword>
<dbReference type="InterPro" id="IPR001451">
    <property type="entry name" value="Hexapep"/>
</dbReference>
<dbReference type="Gene3D" id="2.160.10.10">
    <property type="entry name" value="Hexapeptide repeat proteins"/>
    <property type="match status" value="1"/>
</dbReference>
<gene>
    <name evidence="1" type="ORF">C1I91_20685</name>
</gene>
<dbReference type="AlphaFoldDB" id="A0A3R5X3U7"/>
<sequence>MIHSFENIYPKIAEGAYIAENVDIIGKVNIEEKVNIWFGTVIRGDINSISIGKCTNIQDNSTVHVDTNNPVKIGENVTIGHNSIIHGCSIGNNVLIGMGSIILNGAIIGENTIIGAGSIVTENKKIPSGVLCFGSPAKVVRELTEEEIANIKASSTRYMDLSVKYKKSTEDI</sequence>
<protein>
    <submittedName>
        <fullName evidence="1">Gamma carbonic anhydrase family protein</fullName>
    </submittedName>
</protein>
<dbReference type="PANTHER" id="PTHR13061:SF29">
    <property type="entry name" value="GAMMA CARBONIC ANHYDRASE-LIKE 1, MITOCHONDRIAL-RELATED"/>
    <property type="match status" value="1"/>
</dbReference>
<dbReference type="PANTHER" id="PTHR13061">
    <property type="entry name" value="DYNACTIN SUBUNIT P25"/>
    <property type="match status" value="1"/>
</dbReference>
<accession>A0A3R5X3U7</accession>
<reference evidence="1 2" key="1">
    <citation type="submission" date="2018-01" db="EMBL/GenBank/DDBJ databases">
        <title>Genome Sequencing and Assembly of Anaerobacter polyendosporus strain CT4.</title>
        <authorList>
            <person name="Tachaapaikoon C."/>
            <person name="Sutheeworapong S."/>
            <person name="Jenjaroenpun P."/>
            <person name="Wongsurawat T."/>
            <person name="Nookeaw I."/>
            <person name="Cheawchanlertfa P."/>
            <person name="Kosugi A."/>
            <person name="Cheevadhanarak S."/>
            <person name="Ratanakhanokchai K."/>
        </authorList>
    </citation>
    <scope>NUCLEOTIDE SEQUENCE [LARGE SCALE GENOMIC DNA]</scope>
    <source>
        <strain evidence="1 2">CT4</strain>
    </source>
</reference>